<accession>A0A099L1R6</accession>
<comment type="caution">
    <text evidence="2">The sequence shown here is derived from an EMBL/GenBank/DDBJ whole genome shotgun (WGS) entry which is preliminary data.</text>
</comment>
<evidence type="ECO:0000313" key="3">
    <source>
        <dbReference type="Proteomes" id="UP000029868"/>
    </source>
</evidence>
<protein>
    <recommendedName>
        <fullName evidence="1">BioF2-like acetyltransferase domain-containing protein</fullName>
    </recommendedName>
</protein>
<sequence>MHDNLGSKDHFNDNMAFYDSNWVDAWHCNLIDNSNWTKKLTKNVINDVDCKAFWAFGEQKVGPFRFISLAGNFFPFRGVHISKGCREAITAVSNELTSQVDYAFRAGPTLKDDKFNRELVVTLKNKGWIVLTTALGWNYIVNLPIDIDELISAKRKKKIRYYWKAINKVGSGEIIHFNDICADRWKGVFSDLSQIESKAWISQKGEPRFLGVNNQRYWNQLIQNTAFSKNLNIWVMFLDSKPVSYVTTMDTKTTRFVLSNSYIDEVKDFSTGKKLYLEMITNAIDNQMKNLDIGFGDSGYKQEWGAEKKSEVIDLFAFPPTIRGRLTRYIFEIKKNLIKIL</sequence>
<dbReference type="Proteomes" id="UP000029868">
    <property type="component" value="Unassembled WGS sequence"/>
</dbReference>
<dbReference type="InterPro" id="IPR016181">
    <property type="entry name" value="Acyl_CoA_acyltransferase"/>
</dbReference>
<proteinExistence type="predicted"/>
<dbReference type="EMBL" id="JQEC01000006">
    <property type="protein sequence ID" value="KGJ96791.1"/>
    <property type="molecule type" value="Genomic_DNA"/>
</dbReference>
<dbReference type="RefSeq" id="WP_033080970.1">
    <property type="nucleotide sequence ID" value="NZ_JQEC01000006.1"/>
</dbReference>
<evidence type="ECO:0000313" key="2">
    <source>
        <dbReference type="EMBL" id="KGJ96791.1"/>
    </source>
</evidence>
<dbReference type="Gene3D" id="3.40.630.30">
    <property type="match status" value="1"/>
</dbReference>
<dbReference type="InterPro" id="IPR038740">
    <property type="entry name" value="BioF2-like_GNAT_dom"/>
</dbReference>
<reference evidence="2 3" key="1">
    <citation type="submission" date="2014-08" db="EMBL/GenBank/DDBJ databases">
        <title>Genomic and Phenotypic Diversity of Colwellia psychrerythraea strains from Disparate Marine Basins.</title>
        <authorList>
            <person name="Techtmann S.M."/>
            <person name="Stelling S.C."/>
            <person name="Utturkar S.M."/>
            <person name="Alshibli N."/>
            <person name="Harris A."/>
            <person name="Brown S.D."/>
            <person name="Hazen T.C."/>
        </authorList>
    </citation>
    <scope>NUCLEOTIDE SEQUENCE [LARGE SCALE GENOMIC DNA]</scope>
    <source>
        <strain evidence="2 3">GAB14E</strain>
    </source>
</reference>
<dbReference type="Pfam" id="PF13480">
    <property type="entry name" value="Acetyltransf_6"/>
    <property type="match status" value="1"/>
</dbReference>
<dbReference type="OrthoDB" id="208468at2"/>
<feature type="domain" description="BioF2-like acetyltransferase" evidence="1">
    <location>
        <begin position="154"/>
        <end position="302"/>
    </location>
</feature>
<gene>
    <name evidence="2" type="ORF">GAB14E_1667</name>
</gene>
<dbReference type="PATRIC" id="fig|28229.3.peg.835"/>
<evidence type="ECO:0000259" key="1">
    <source>
        <dbReference type="Pfam" id="PF13480"/>
    </source>
</evidence>
<dbReference type="SUPFAM" id="SSF55729">
    <property type="entry name" value="Acyl-CoA N-acyltransferases (Nat)"/>
    <property type="match status" value="1"/>
</dbReference>
<dbReference type="AlphaFoldDB" id="A0A099L1R6"/>
<name>A0A099L1R6_COLPS</name>
<organism evidence="2 3">
    <name type="scientific">Colwellia psychrerythraea</name>
    <name type="common">Vibrio psychroerythus</name>
    <dbReference type="NCBI Taxonomy" id="28229"/>
    <lineage>
        <taxon>Bacteria</taxon>
        <taxon>Pseudomonadati</taxon>
        <taxon>Pseudomonadota</taxon>
        <taxon>Gammaproteobacteria</taxon>
        <taxon>Alteromonadales</taxon>
        <taxon>Colwelliaceae</taxon>
        <taxon>Colwellia</taxon>
    </lineage>
</organism>